<accession>A0ABV5GKI6</accession>
<proteinExistence type="predicted"/>
<keyword evidence="2" id="KW-1185">Reference proteome</keyword>
<sequence length="53" mass="6045">MKNSILKLKGAQELSKGEQKSISGGYIFMDDEPKPCPWRQCRNAFGRCTMFCD</sequence>
<dbReference type="RefSeq" id="WP_236457477.1">
    <property type="nucleotide sequence ID" value="NZ_CBCSGE010000006.1"/>
</dbReference>
<protein>
    <recommendedName>
        <fullName evidence="3">Bacteriocin-type signal sequence-containing protein</fullName>
    </recommendedName>
</protein>
<gene>
    <name evidence="1" type="ORF">ACFFVF_05200</name>
</gene>
<organism evidence="1 2">
    <name type="scientific">Flavobacterium jumunjinense</name>
    <dbReference type="NCBI Taxonomy" id="998845"/>
    <lineage>
        <taxon>Bacteria</taxon>
        <taxon>Pseudomonadati</taxon>
        <taxon>Bacteroidota</taxon>
        <taxon>Flavobacteriia</taxon>
        <taxon>Flavobacteriales</taxon>
        <taxon>Flavobacteriaceae</taxon>
        <taxon>Flavobacterium</taxon>
    </lineage>
</organism>
<dbReference type="Proteomes" id="UP001589607">
    <property type="component" value="Unassembled WGS sequence"/>
</dbReference>
<name>A0ABV5GKI6_9FLAO</name>
<reference evidence="1 2" key="1">
    <citation type="submission" date="2024-09" db="EMBL/GenBank/DDBJ databases">
        <authorList>
            <person name="Sun Q."/>
            <person name="Mori K."/>
        </authorList>
    </citation>
    <scope>NUCLEOTIDE SEQUENCE [LARGE SCALE GENOMIC DNA]</scope>
    <source>
        <strain evidence="1 2">CECT 7955</strain>
    </source>
</reference>
<evidence type="ECO:0008006" key="3">
    <source>
        <dbReference type="Google" id="ProtNLM"/>
    </source>
</evidence>
<evidence type="ECO:0000313" key="2">
    <source>
        <dbReference type="Proteomes" id="UP001589607"/>
    </source>
</evidence>
<evidence type="ECO:0000313" key="1">
    <source>
        <dbReference type="EMBL" id="MFB9095902.1"/>
    </source>
</evidence>
<dbReference type="EMBL" id="JBHMEY010000012">
    <property type="protein sequence ID" value="MFB9095902.1"/>
    <property type="molecule type" value="Genomic_DNA"/>
</dbReference>
<comment type="caution">
    <text evidence="1">The sequence shown here is derived from an EMBL/GenBank/DDBJ whole genome shotgun (WGS) entry which is preliminary data.</text>
</comment>